<keyword evidence="1" id="KW-0472">Membrane</keyword>
<dbReference type="WBParaSite" id="TTAC_0000409101-mRNA-1">
    <property type="protein sequence ID" value="TTAC_0000409101-mRNA-1"/>
    <property type="gene ID" value="TTAC_0000409101"/>
</dbReference>
<dbReference type="AlphaFoldDB" id="A0A0R3WTK1"/>
<feature type="transmembrane region" description="Helical" evidence="1">
    <location>
        <begin position="48"/>
        <end position="75"/>
    </location>
</feature>
<organism evidence="4">
    <name type="scientific">Hydatigena taeniaeformis</name>
    <name type="common">Feline tapeworm</name>
    <name type="synonym">Taenia taeniaeformis</name>
    <dbReference type="NCBI Taxonomy" id="6205"/>
    <lineage>
        <taxon>Eukaryota</taxon>
        <taxon>Metazoa</taxon>
        <taxon>Spiralia</taxon>
        <taxon>Lophotrochozoa</taxon>
        <taxon>Platyhelminthes</taxon>
        <taxon>Cestoda</taxon>
        <taxon>Eucestoda</taxon>
        <taxon>Cyclophyllidea</taxon>
        <taxon>Taeniidae</taxon>
        <taxon>Hydatigera</taxon>
    </lineage>
</organism>
<dbReference type="EMBL" id="UYWX01003616">
    <property type="protein sequence ID" value="VDM24125.1"/>
    <property type="molecule type" value="Genomic_DNA"/>
</dbReference>
<keyword evidence="3" id="KW-1185">Reference proteome</keyword>
<feature type="transmembrane region" description="Helical" evidence="1">
    <location>
        <begin position="87"/>
        <end position="106"/>
    </location>
</feature>
<sequence length="141" mass="15440">MNRVHKLTAALLVLIILSLILSLLLPYWECGYLLRECIEGGRVNRDVMLAVAVLLVSGLILLSADLIVEVVRLCVTPMPTGAVTVRFLFTYLGSLSTFCGVLVYTGLVMGRWAYFLAIFGATIAFVVQKLAMISSRCVTQP</sequence>
<protein>
    <submittedName>
        <fullName evidence="2 4">Uncharacterized protein</fullName>
    </submittedName>
</protein>
<evidence type="ECO:0000313" key="2">
    <source>
        <dbReference type="EMBL" id="VDM24125.1"/>
    </source>
</evidence>
<evidence type="ECO:0000256" key="1">
    <source>
        <dbReference type="SAM" id="Phobius"/>
    </source>
</evidence>
<keyword evidence="1" id="KW-1133">Transmembrane helix</keyword>
<dbReference type="Proteomes" id="UP000274429">
    <property type="component" value="Unassembled WGS sequence"/>
</dbReference>
<keyword evidence="1" id="KW-0812">Transmembrane</keyword>
<reference evidence="2 3" key="2">
    <citation type="submission" date="2018-11" db="EMBL/GenBank/DDBJ databases">
        <authorList>
            <consortium name="Pathogen Informatics"/>
        </authorList>
    </citation>
    <scope>NUCLEOTIDE SEQUENCE [LARGE SCALE GENOMIC DNA]</scope>
</reference>
<evidence type="ECO:0000313" key="4">
    <source>
        <dbReference type="WBParaSite" id="TTAC_0000409101-mRNA-1"/>
    </source>
</evidence>
<reference evidence="4" key="1">
    <citation type="submission" date="2017-02" db="UniProtKB">
        <authorList>
            <consortium name="WormBaseParasite"/>
        </authorList>
    </citation>
    <scope>IDENTIFICATION</scope>
</reference>
<name>A0A0R3WTK1_HYDTA</name>
<feature type="transmembrane region" description="Helical" evidence="1">
    <location>
        <begin position="7"/>
        <end position="28"/>
    </location>
</feature>
<dbReference type="OrthoDB" id="6244800at2759"/>
<feature type="transmembrane region" description="Helical" evidence="1">
    <location>
        <begin position="112"/>
        <end position="131"/>
    </location>
</feature>
<proteinExistence type="predicted"/>
<gene>
    <name evidence="2" type="ORF">TTAC_LOCUS4076</name>
</gene>
<accession>A0A0R3WTK1</accession>
<evidence type="ECO:0000313" key="3">
    <source>
        <dbReference type="Proteomes" id="UP000274429"/>
    </source>
</evidence>